<feature type="compositionally biased region" description="Low complexity" evidence="6">
    <location>
        <begin position="275"/>
        <end position="290"/>
    </location>
</feature>
<dbReference type="Pfam" id="PF00503">
    <property type="entry name" value="G-alpha"/>
    <property type="match status" value="1"/>
</dbReference>
<keyword evidence="4" id="KW-0342">GTP-binding</keyword>
<dbReference type="STRING" id="70667.A0A183SGE7"/>
<evidence type="ECO:0000256" key="2">
    <source>
        <dbReference type="ARBA" id="ARBA00022723"/>
    </source>
</evidence>
<dbReference type="Proteomes" id="UP000275846">
    <property type="component" value="Unassembled WGS sequence"/>
</dbReference>
<feature type="region of interest" description="Disordered" evidence="6">
    <location>
        <begin position="261"/>
        <end position="356"/>
    </location>
</feature>
<feature type="compositionally biased region" description="Basic and acidic residues" evidence="6">
    <location>
        <begin position="336"/>
        <end position="352"/>
    </location>
</feature>
<sequence>MRLRHSSFRSFRIDQQLMADQEGRNKDIQLLFLGGQNSGKNTMIKQLRIHFGDGFPTKVRKNFVQVLLANLADAVCFVLEEMRNNDKEFSDPYAKAEIAKELLVSQPDEGFVYQVKMDDFASSELELESSLKAAAESISFGNTDDQPHLKHSSDPHIVYFEGGSQVGSHVVENSNLLTDLQLRLSTANPLAANFRNRYAEFARASLLGSDDVEDHLRLANWLEYSLSYCPFSERHAQKVMSILAERTRNPQIFTLPSELAAQLPPPTQLPPTPPSLSLLDQDSTTLTTSDKWSSTTTFELRNQRFGSQSEGGSIHSTQKETYRLSIPNEYTPPRGQSDKHSSKNSGLRHDGEQATTSGAVHPMIADENRTEISTRLAKDGVPMNALSTLWWLTKNLKVLTDQPEFRETISSETFFPISIASSRL</sequence>
<dbReference type="InterPro" id="IPR001019">
    <property type="entry name" value="Gprotein_alpha_su"/>
</dbReference>
<proteinExistence type="predicted"/>
<evidence type="ECO:0000313" key="7">
    <source>
        <dbReference type="EMBL" id="VDL89680.1"/>
    </source>
</evidence>
<name>A0A183SGE7_SCHSO</name>
<dbReference type="Gene3D" id="1.10.400.10">
    <property type="entry name" value="GI Alpha 1, domain 2-like"/>
    <property type="match status" value="1"/>
</dbReference>
<evidence type="ECO:0000256" key="1">
    <source>
        <dbReference type="ARBA" id="ARBA00011356"/>
    </source>
</evidence>
<keyword evidence="5" id="KW-0807">Transducer</keyword>
<reference evidence="9" key="1">
    <citation type="submission" date="2016-06" db="UniProtKB">
        <authorList>
            <consortium name="WormBaseParasite"/>
        </authorList>
    </citation>
    <scope>IDENTIFICATION</scope>
</reference>
<gene>
    <name evidence="7" type="ORF">SSLN_LOCUS3295</name>
</gene>
<feature type="compositionally biased region" description="Polar residues" evidence="6">
    <location>
        <begin position="291"/>
        <end position="316"/>
    </location>
</feature>
<dbReference type="GO" id="GO:0005834">
    <property type="term" value="C:heterotrimeric G-protein complex"/>
    <property type="evidence" value="ECO:0007669"/>
    <property type="project" value="TreeGrafter"/>
</dbReference>
<keyword evidence="8" id="KW-1185">Reference proteome</keyword>
<dbReference type="GO" id="GO:0007188">
    <property type="term" value="P:adenylate cyclase-modulating G protein-coupled receptor signaling pathway"/>
    <property type="evidence" value="ECO:0007669"/>
    <property type="project" value="TreeGrafter"/>
</dbReference>
<dbReference type="EMBL" id="UYSU01032491">
    <property type="protein sequence ID" value="VDL89680.1"/>
    <property type="molecule type" value="Genomic_DNA"/>
</dbReference>
<dbReference type="GO" id="GO:0046872">
    <property type="term" value="F:metal ion binding"/>
    <property type="evidence" value="ECO:0007669"/>
    <property type="project" value="UniProtKB-KW"/>
</dbReference>
<dbReference type="WBParaSite" id="SSLN_0000339501-mRNA-1">
    <property type="protein sequence ID" value="SSLN_0000339501-mRNA-1"/>
    <property type="gene ID" value="SSLN_0000339501"/>
</dbReference>
<dbReference type="InterPro" id="IPR011025">
    <property type="entry name" value="GproteinA_insert"/>
</dbReference>
<keyword evidence="2" id="KW-0479">Metal-binding</keyword>
<evidence type="ECO:0000256" key="4">
    <source>
        <dbReference type="ARBA" id="ARBA00023134"/>
    </source>
</evidence>
<dbReference type="Gene3D" id="3.40.50.300">
    <property type="entry name" value="P-loop containing nucleotide triphosphate hydrolases"/>
    <property type="match status" value="1"/>
</dbReference>
<evidence type="ECO:0000313" key="8">
    <source>
        <dbReference type="Proteomes" id="UP000275846"/>
    </source>
</evidence>
<dbReference type="PANTHER" id="PTHR10218:SF302">
    <property type="entry name" value="GUANINE NUCLEOTIDE-BINDING PROTEIN ALPHA-5 SUBUNIT"/>
    <property type="match status" value="1"/>
</dbReference>
<keyword evidence="3" id="KW-0547">Nucleotide-binding</keyword>
<dbReference type="GO" id="GO:0003924">
    <property type="term" value="F:GTPase activity"/>
    <property type="evidence" value="ECO:0007669"/>
    <property type="project" value="InterPro"/>
</dbReference>
<evidence type="ECO:0000256" key="6">
    <source>
        <dbReference type="SAM" id="MobiDB-lite"/>
    </source>
</evidence>
<dbReference type="GO" id="GO:0031683">
    <property type="term" value="F:G-protein beta/gamma-subunit complex binding"/>
    <property type="evidence" value="ECO:0007669"/>
    <property type="project" value="InterPro"/>
</dbReference>
<organism evidence="9">
    <name type="scientific">Schistocephalus solidus</name>
    <name type="common">Tapeworm</name>
    <dbReference type="NCBI Taxonomy" id="70667"/>
    <lineage>
        <taxon>Eukaryota</taxon>
        <taxon>Metazoa</taxon>
        <taxon>Spiralia</taxon>
        <taxon>Lophotrochozoa</taxon>
        <taxon>Platyhelminthes</taxon>
        <taxon>Cestoda</taxon>
        <taxon>Eucestoda</taxon>
        <taxon>Diphyllobothriidea</taxon>
        <taxon>Diphyllobothriidae</taxon>
        <taxon>Schistocephalus</taxon>
    </lineage>
</organism>
<dbReference type="OrthoDB" id="5817230at2759"/>
<dbReference type="AlphaFoldDB" id="A0A183SGE7"/>
<evidence type="ECO:0000313" key="9">
    <source>
        <dbReference type="WBParaSite" id="SSLN_0000339501-mRNA-1"/>
    </source>
</evidence>
<accession>A0A183SGE7</accession>
<evidence type="ECO:0000256" key="3">
    <source>
        <dbReference type="ARBA" id="ARBA00022741"/>
    </source>
</evidence>
<evidence type="ECO:0000256" key="5">
    <source>
        <dbReference type="ARBA" id="ARBA00023224"/>
    </source>
</evidence>
<dbReference type="InterPro" id="IPR027417">
    <property type="entry name" value="P-loop_NTPase"/>
</dbReference>
<feature type="compositionally biased region" description="Pro residues" evidence="6">
    <location>
        <begin position="263"/>
        <end position="274"/>
    </location>
</feature>
<reference evidence="7 8" key="2">
    <citation type="submission" date="2018-11" db="EMBL/GenBank/DDBJ databases">
        <authorList>
            <consortium name="Pathogen Informatics"/>
        </authorList>
    </citation>
    <scope>NUCLEOTIDE SEQUENCE [LARGE SCALE GENOMIC DNA]</scope>
    <source>
        <strain evidence="7 8">NST_G2</strain>
    </source>
</reference>
<dbReference type="PANTHER" id="PTHR10218">
    <property type="entry name" value="GTP-BINDING PROTEIN ALPHA SUBUNIT"/>
    <property type="match status" value="1"/>
</dbReference>
<comment type="subunit">
    <text evidence="1">G proteins are composed of 3 units; alpha, beta and gamma. The alpha chain contains the guanine nucleotide binding site.</text>
</comment>
<protein>
    <submittedName>
        <fullName evidence="9">G-protein alpha subunit</fullName>
    </submittedName>
</protein>
<dbReference type="GO" id="GO:0005525">
    <property type="term" value="F:GTP binding"/>
    <property type="evidence" value="ECO:0007669"/>
    <property type="project" value="UniProtKB-KW"/>
</dbReference>
<dbReference type="GO" id="GO:0005737">
    <property type="term" value="C:cytoplasm"/>
    <property type="evidence" value="ECO:0007669"/>
    <property type="project" value="TreeGrafter"/>
</dbReference>
<dbReference type="GO" id="GO:0001664">
    <property type="term" value="F:G protein-coupled receptor binding"/>
    <property type="evidence" value="ECO:0007669"/>
    <property type="project" value="TreeGrafter"/>
</dbReference>